<organism evidence="2 3">
    <name type="scientific">Aestuariispira insulae</name>
    <dbReference type="NCBI Taxonomy" id="1461337"/>
    <lineage>
        <taxon>Bacteria</taxon>
        <taxon>Pseudomonadati</taxon>
        <taxon>Pseudomonadota</taxon>
        <taxon>Alphaproteobacteria</taxon>
        <taxon>Rhodospirillales</taxon>
        <taxon>Kiloniellaceae</taxon>
        <taxon>Aestuariispira</taxon>
    </lineage>
</organism>
<name>A0A3D9HSX1_9PROT</name>
<dbReference type="GO" id="GO:0003824">
    <property type="term" value="F:catalytic activity"/>
    <property type="evidence" value="ECO:0007669"/>
    <property type="project" value="UniProtKB-ARBA"/>
</dbReference>
<dbReference type="EMBL" id="QRDW01000002">
    <property type="protein sequence ID" value="RED52549.1"/>
    <property type="molecule type" value="Genomic_DNA"/>
</dbReference>
<dbReference type="RefSeq" id="WP_115936075.1">
    <property type="nucleotide sequence ID" value="NZ_QRDW01000002.1"/>
</dbReference>
<dbReference type="PANTHER" id="PTHR42964:SF1">
    <property type="entry name" value="POLYKETIDE BIOSYNTHESIS ENOYL-COA HYDRATASE PKSH-RELATED"/>
    <property type="match status" value="1"/>
</dbReference>
<proteinExistence type="inferred from homology"/>
<dbReference type="Gene3D" id="3.90.226.10">
    <property type="entry name" value="2-enoyl-CoA Hydratase, Chain A, domain 1"/>
    <property type="match status" value="1"/>
</dbReference>
<reference evidence="2 3" key="1">
    <citation type="submission" date="2018-07" db="EMBL/GenBank/DDBJ databases">
        <title>Genomic Encyclopedia of Type Strains, Phase III (KMG-III): the genomes of soil and plant-associated and newly described type strains.</title>
        <authorList>
            <person name="Whitman W."/>
        </authorList>
    </citation>
    <scope>NUCLEOTIDE SEQUENCE [LARGE SCALE GENOMIC DNA]</scope>
    <source>
        <strain evidence="2 3">CECT 8488</strain>
    </source>
</reference>
<evidence type="ECO:0000256" key="1">
    <source>
        <dbReference type="ARBA" id="ARBA00005254"/>
    </source>
</evidence>
<dbReference type="InterPro" id="IPR014748">
    <property type="entry name" value="Enoyl-CoA_hydra_C"/>
</dbReference>
<protein>
    <submittedName>
        <fullName evidence="2">Methylglutaconyl-CoA hydratase</fullName>
    </submittedName>
</protein>
<dbReference type="InterPro" id="IPR001753">
    <property type="entry name" value="Enoyl-CoA_hydra/iso"/>
</dbReference>
<keyword evidence="3" id="KW-1185">Reference proteome</keyword>
<comment type="caution">
    <text evidence="2">The sequence shown here is derived from an EMBL/GenBank/DDBJ whole genome shotgun (WGS) entry which is preliminary data.</text>
</comment>
<dbReference type="PANTHER" id="PTHR42964">
    <property type="entry name" value="ENOYL-COA HYDRATASE"/>
    <property type="match status" value="1"/>
</dbReference>
<comment type="similarity">
    <text evidence="1">Belongs to the enoyl-CoA hydratase/isomerase family.</text>
</comment>
<dbReference type="GO" id="GO:0008300">
    <property type="term" value="P:isoprenoid catabolic process"/>
    <property type="evidence" value="ECO:0007669"/>
    <property type="project" value="TreeGrafter"/>
</dbReference>
<dbReference type="AlphaFoldDB" id="A0A3D9HSX1"/>
<dbReference type="SUPFAM" id="SSF52096">
    <property type="entry name" value="ClpP/crotonase"/>
    <property type="match status" value="1"/>
</dbReference>
<dbReference type="CDD" id="cd06558">
    <property type="entry name" value="crotonase-like"/>
    <property type="match status" value="1"/>
</dbReference>
<dbReference type="Gene3D" id="1.10.12.10">
    <property type="entry name" value="Lyase 2-enoyl-coa Hydratase, Chain A, domain 2"/>
    <property type="match status" value="1"/>
</dbReference>
<dbReference type="OrthoDB" id="9795613at2"/>
<sequence>MIEQKYKVTKDGAVGRITLSNPDKHNAFDDELIKGLTGAFTLLGNDEEVRVVVLAADGKSFSAGADLNWMKRMAGYDRAENLEDSRALAQLMKVINFLPKPVIGLVQGAAYGGGVGLVACCDIVIASDRASFCLSETKLGLIPAVISPYVVSAIGAQAARRYFLTAERFDAVTAHRLGLIHEMVTGDALELKGEEIIRALLAAGPNAVGAAKDLIFAVDRPISAEVIEDTANRIADIRASDEGKEGLSAFLEKRKPAWVEGDN</sequence>
<evidence type="ECO:0000313" key="3">
    <source>
        <dbReference type="Proteomes" id="UP000256845"/>
    </source>
</evidence>
<dbReference type="Pfam" id="PF00378">
    <property type="entry name" value="ECH_1"/>
    <property type="match status" value="1"/>
</dbReference>
<evidence type="ECO:0000313" key="2">
    <source>
        <dbReference type="EMBL" id="RED52549.1"/>
    </source>
</evidence>
<dbReference type="InterPro" id="IPR051683">
    <property type="entry name" value="Enoyl-CoA_Hydratase/Isomerase"/>
</dbReference>
<dbReference type="InterPro" id="IPR029045">
    <property type="entry name" value="ClpP/crotonase-like_dom_sf"/>
</dbReference>
<gene>
    <name evidence="2" type="ORF">DFP90_102572</name>
</gene>
<accession>A0A3D9HSX1</accession>
<dbReference type="Proteomes" id="UP000256845">
    <property type="component" value="Unassembled WGS sequence"/>
</dbReference>